<dbReference type="RefSeq" id="WP_118489442.1">
    <property type="nucleotide sequence ID" value="NZ_QRQN01000035.1"/>
</dbReference>
<accession>A0A3R6KPA1</accession>
<organism evidence="1 2">
    <name type="scientific">Roseburia intestinalis</name>
    <dbReference type="NCBI Taxonomy" id="166486"/>
    <lineage>
        <taxon>Bacteria</taxon>
        <taxon>Bacillati</taxon>
        <taxon>Bacillota</taxon>
        <taxon>Clostridia</taxon>
        <taxon>Lachnospirales</taxon>
        <taxon>Lachnospiraceae</taxon>
        <taxon>Roseburia</taxon>
    </lineage>
</organism>
<dbReference type="EMBL" id="QRQN01000035">
    <property type="protein sequence ID" value="RHN03495.1"/>
    <property type="molecule type" value="Genomic_DNA"/>
</dbReference>
<dbReference type="Proteomes" id="UP000283586">
    <property type="component" value="Unassembled WGS sequence"/>
</dbReference>
<sequence>MKNKTGGLKDMTNLSLDKLRKGTGAFISESDFQVIQLEYLDYLEENGLIDAEANAEKFCEIWVEEQENLDTFKQTSDGKIEYYSMDDDTPMTTEEYLNNLDMTSYHWENLCRSYWKIFEDILNTGNVDMKLLANILAERTISHEQIYELQKAIKCRVAELVANDNKDLLDDSLKYPCGC</sequence>
<protein>
    <submittedName>
        <fullName evidence="1">Uncharacterized protein</fullName>
    </submittedName>
</protein>
<proteinExistence type="predicted"/>
<gene>
    <name evidence="1" type="ORF">DWZ31_18415</name>
</gene>
<evidence type="ECO:0000313" key="1">
    <source>
        <dbReference type="EMBL" id="RHN03495.1"/>
    </source>
</evidence>
<evidence type="ECO:0000313" key="2">
    <source>
        <dbReference type="Proteomes" id="UP000283586"/>
    </source>
</evidence>
<dbReference type="AlphaFoldDB" id="A0A3R6KPA1"/>
<reference evidence="1 2" key="1">
    <citation type="submission" date="2018-08" db="EMBL/GenBank/DDBJ databases">
        <title>A genome reference for cultivated species of the human gut microbiota.</title>
        <authorList>
            <person name="Zou Y."/>
            <person name="Xue W."/>
            <person name="Luo G."/>
        </authorList>
    </citation>
    <scope>NUCLEOTIDE SEQUENCE [LARGE SCALE GENOMIC DNA]</scope>
    <source>
        <strain evidence="1 2">AF31-21AC</strain>
    </source>
</reference>
<name>A0A3R6KPA1_9FIRM</name>
<comment type="caution">
    <text evidence="1">The sequence shown here is derived from an EMBL/GenBank/DDBJ whole genome shotgun (WGS) entry which is preliminary data.</text>
</comment>